<protein>
    <submittedName>
        <fullName evidence="1">Uncharacterized protein</fullName>
    </submittedName>
</protein>
<proteinExistence type="predicted"/>
<comment type="caution">
    <text evidence="1">The sequence shown here is derived from an EMBL/GenBank/DDBJ whole genome shotgun (WGS) entry which is preliminary data.</text>
</comment>
<accession>A0A137T0Q9</accession>
<sequence>MTDKTPLIFVELLNMMKEVLNIRHLRLNIFSTNLSTKER</sequence>
<gene>
    <name evidence="1" type="ORF">HMPREF3202_00220</name>
</gene>
<evidence type="ECO:0000313" key="2">
    <source>
        <dbReference type="Proteomes" id="UP000070093"/>
    </source>
</evidence>
<dbReference type="AlphaFoldDB" id="A0A137T0Q9"/>
<evidence type="ECO:0000313" key="1">
    <source>
        <dbReference type="EMBL" id="KXO18250.1"/>
    </source>
</evidence>
<dbReference type="PATRIC" id="fig|28125.4.peg.216"/>
<dbReference type="EMBL" id="LTAG01000013">
    <property type="protein sequence ID" value="KXO18250.1"/>
    <property type="molecule type" value="Genomic_DNA"/>
</dbReference>
<dbReference type="STRING" id="28125.HMPREF3202_00220"/>
<organism evidence="1 2">
    <name type="scientific">Prevotella bivia</name>
    <dbReference type="NCBI Taxonomy" id="28125"/>
    <lineage>
        <taxon>Bacteria</taxon>
        <taxon>Pseudomonadati</taxon>
        <taxon>Bacteroidota</taxon>
        <taxon>Bacteroidia</taxon>
        <taxon>Bacteroidales</taxon>
        <taxon>Prevotellaceae</taxon>
        <taxon>Prevotella</taxon>
    </lineage>
</organism>
<name>A0A137T0Q9_9BACT</name>
<reference evidence="1 2" key="1">
    <citation type="submission" date="2016-02" db="EMBL/GenBank/DDBJ databases">
        <authorList>
            <person name="Wen L."/>
            <person name="He K."/>
            <person name="Yang H."/>
        </authorList>
    </citation>
    <scope>NUCLEOTIDE SEQUENCE [LARGE SCALE GENOMIC DNA]</scope>
    <source>
        <strain evidence="1 2">GED7880</strain>
    </source>
</reference>
<dbReference type="Proteomes" id="UP000070093">
    <property type="component" value="Unassembled WGS sequence"/>
</dbReference>